<evidence type="ECO:0000313" key="7">
    <source>
        <dbReference type="Proteomes" id="UP000663860"/>
    </source>
</evidence>
<comment type="caution">
    <text evidence="6">The sequence shown here is derived from an EMBL/GenBank/DDBJ whole genome shotgun (WGS) entry which is preliminary data.</text>
</comment>
<feature type="compositionally biased region" description="Basic residues" evidence="2">
    <location>
        <begin position="147"/>
        <end position="160"/>
    </location>
</feature>
<protein>
    <recommendedName>
        <fullName evidence="8">Afadin</fullName>
    </recommendedName>
</protein>
<gene>
    <name evidence="6" type="ORF">IZO911_LOCUS1368</name>
</gene>
<evidence type="ECO:0008006" key="8">
    <source>
        <dbReference type="Google" id="ProtNLM"/>
    </source>
</evidence>
<feature type="compositionally biased region" description="Acidic residues" evidence="2">
    <location>
        <begin position="1311"/>
        <end position="1323"/>
    </location>
</feature>
<accession>A0A813MJQ7</accession>
<evidence type="ECO:0000259" key="3">
    <source>
        <dbReference type="PROSITE" id="PS50106"/>
    </source>
</evidence>
<dbReference type="Pfam" id="PF00595">
    <property type="entry name" value="PDZ"/>
    <property type="match status" value="1"/>
</dbReference>
<feature type="compositionally biased region" description="Low complexity" evidence="2">
    <location>
        <begin position="1071"/>
        <end position="1082"/>
    </location>
</feature>
<dbReference type="InterPro" id="IPR029071">
    <property type="entry name" value="Ubiquitin-like_domsf"/>
</dbReference>
<feature type="domain" description="Dilute" evidence="5">
    <location>
        <begin position="592"/>
        <end position="869"/>
    </location>
</feature>
<evidence type="ECO:0000259" key="5">
    <source>
        <dbReference type="PROSITE" id="PS51126"/>
    </source>
</evidence>
<dbReference type="EMBL" id="CAJNOE010000006">
    <property type="protein sequence ID" value="CAF0717533.1"/>
    <property type="molecule type" value="Genomic_DNA"/>
</dbReference>
<dbReference type="SMART" id="SM00314">
    <property type="entry name" value="RA"/>
    <property type="match status" value="2"/>
</dbReference>
<dbReference type="InterPro" id="IPR001478">
    <property type="entry name" value="PDZ"/>
</dbReference>
<keyword evidence="1" id="KW-0130">Cell adhesion</keyword>
<feature type="domain" description="PDZ" evidence="3">
    <location>
        <begin position="967"/>
        <end position="1052"/>
    </location>
</feature>
<dbReference type="Pfam" id="PF00498">
    <property type="entry name" value="FHA"/>
    <property type="match status" value="1"/>
</dbReference>
<evidence type="ECO:0000256" key="1">
    <source>
        <dbReference type="ARBA" id="ARBA00022889"/>
    </source>
</evidence>
<dbReference type="SUPFAM" id="SSF49879">
    <property type="entry name" value="SMAD/FHA domain"/>
    <property type="match status" value="1"/>
</dbReference>
<organism evidence="6 7">
    <name type="scientific">Adineta steineri</name>
    <dbReference type="NCBI Taxonomy" id="433720"/>
    <lineage>
        <taxon>Eukaryota</taxon>
        <taxon>Metazoa</taxon>
        <taxon>Spiralia</taxon>
        <taxon>Gnathifera</taxon>
        <taxon>Rotifera</taxon>
        <taxon>Eurotatoria</taxon>
        <taxon>Bdelloidea</taxon>
        <taxon>Adinetida</taxon>
        <taxon>Adinetidae</taxon>
        <taxon>Adineta</taxon>
    </lineage>
</organism>
<name>A0A813MJQ7_9BILA</name>
<feature type="domain" description="Ras-associating" evidence="4">
    <location>
        <begin position="222"/>
        <end position="322"/>
    </location>
</feature>
<feature type="region of interest" description="Disordered" evidence="2">
    <location>
        <begin position="137"/>
        <end position="173"/>
    </location>
</feature>
<dbReference type="Gene3D" id="2.60.200.20">
    <property type="match status" value="1"/>
</dbReference>
<dbReference type="Proteomes" id="UP000663860">
    <property type="component" value="Unassembled WGS sequence"/>
</dbReference>
<dbReference type="Pfam" id="PF00788">
    <property type="entry name" value="RA"/>
    <property type="match status" value="2"/>
</dbReference>
<dbReference type="InterPro" id="IPR002710">
    <property type="entry name" value="Dilute_dom"/>
</dbReference>
<dbReference type="InterPro" id="IPR000159">
    <property type="entry name" value="RA_dom"/>
</dbReference>
<feature type="compositionally biased region" description="Basic and acidic residues" evidence="2">
    <location>
        <begin position="1587"/>
        <end position="1601"/>
    </location>
</feature>
<dbReference type="PROSITE" id="PS50106">
    <property type="entry name" value="PDZ"/>
    <property type="match status" value="1"/>
</dbReference>
<dbReference type="SMART" id="SM00228">
    <property type="entry name" value="PDZ"/>
    <property type="match status" value="1"/>
</dbReference>
<proteinExistence type="predicted"/>
<dbReference type="GO" id="GO:0005911">
    <property type="term" value="C:cell-cell junction"/>
    <property type="evidence" value="ECO:0007669"/>
    <property type="project" value="InterPro"/>
</dbReference>
<dbReference type="PROSITE" id="PS51126">
    <property type="entry name" value="DILUTE"/>
    <property type="match status" value="1"/>
</dbReference>
<feature type="domain" description="Ras-associating" evidence="4">
    <location>
        <begin position="37"/>
        <end position="132"/>
    </location>
</feature>
<feature type="compositionally biased region" description="Basic residues" evidence="2">
    <location>
        <begin position="1145"/>
        <end position="1156"/>
    </location>
</feature>
<evidence type="ECO:0000256" key="2">
    <source>
        <dbReference type="SAM" id="MobiDB-lite"/>
    </source>
</evidence>
<feature type="region of interest" description="Disordered" evidence="2">
    <location>
        <begin position="1288"/>
        <end position="1323"/>
    </location>
</feature>
<dbReference type="PROSITE" id="PS50200">
    <property type="entry name" value="RA"/>
    <property type="match status" value="2"/>
</dbReference>
<evidence type="ECO:0000313" key="6">
    <source>
        <dbReference type="EMBL" id="CAF0717533.1"/>
    </source>
</evidence>
<feature type="region of interest" description="Disordered" evidence="2">
    <location>
        <begin position="1062"/>
        <end position="1119"/>
    </location>
</feature>
<dbReference type="SUPFAM" id="SSF50156">
    <property type="entry name" value="PDZ domain-like"/>
    <property type="match status" value="1"/>
</dbReference>
<dbReference type="SMART" id="SM01132">
    <property type="entry name" value="DIL"/>
    <property type="match status" value="1"/>
</dbReference>
<feature type="region of interest" description="Disordered" evidence="2">
    <location>
        <begin position="1143"/>
        <end position="1166"/>
    </location>
</feature>
<dbReference type="PANTHER" id="PTHR10398:SF2">
    <property type="entry name" value="AFADIN"/>
    <property type="match status" value="1"/>
</dbReference>
<feature type="region of interest" description="Disordered" evidence="2">
    <location>
        <begin position="1587"/>
        <end position="1624"/>
    </location>
</feature>
<dbReference type="GO" id="GO:0007165">
    <property type="term" value="P:signal transduction"/>
    <property type="evidence" value="ECO:0007669"/>
    <property type="project" value="InterPro"/>
</dbReference>
<evidence type="ECO:0000259" key="4">
    <source>
        <dbReference type="PROSITE" id="PS50200"/>
    </source>
</evidence>
<dbReference type="InterPro" id="IPR008984">
    <property type="entry name" value="SMAD_FHA_dom_sf"/>
</dbReference>
<dbReference type="Pfam" id="PF01843">
    <property type="entry name" value="DIL"/>
    <property type="match status" value="1"/>
</dbReference>
<dbReference type="InterPro" id="IPR028842">
    <property type="entry name" value="Afadin"/>
</dbReference>
<sequence length="1794" mass="206130">MNGLPKDRSEVLNLINEWNSTRLDLFKISEPNEVLDFYGVMRFYFQDAEDKVTTKCIRVASTASSLDVIRVLMEKLRPDMKTLPNEKDYCIYEVHPNGDGRKLEMDEKPLWVQLYWGKDQREGRFVLQNAKLPKLTKPIGGSFKERRSSKRESKKKKKQDKKNGIDENDNQTVTPTTIVESLYKSVPETNKFTRSLSNPEMVKKIQQDRLKQKFIKISTKEGGGTMKVFGDALNPSIPYKTFLLSIKDTAEWVVKEMLEKYGLKHEDPQNYCLLQIVIPPRDQMDNKTIKEVILHDKECPLSICLNHAQKNEGSIMFKVVKCPPEYVELRRRLRVQESALDANQAPSIQDRTINDHLSMFVEVKNDGTDLSTPRVFKIHPNTTYVGRDAKAGTGKQYFYIDGVGIDRDHCTIHNQNGIVTLTPRGEVWLNGKLVSTPFVLQHGSLICFGRNSTFRYCDPQFVTKTTMKPKPQLNGEKSVIHNSLSTLPMAGIKKSNQVESSTLQIRPPKDLQQKKPNQIVDPGTMIDVLPGLLEVPAETETRFIHAIFENYPLNNIQFRLSPVYTLYMALRHRLSPYGKPNFPLVQKQENIIQLLYRIEDMISKKIEECHEHGGYLAYWIANTSELLYFIKQDRDISKISHDIQDRLAECVQRLFRYLTQLVQNELDKYLISFTNPQDDVEHDIYIAFEENSSTNVKLSDLRWLTLDINSNNYHQATLGDILATLSSIMDLLRKCRVNAALTIQMFSQIFHYINTWLFNRMVCCPELKLCSHFWGEKLALRLKSISDWAQRQGLELASDCHLTKVNQICLLLQSPKRDAHDVQQLISNNTFKLNSIQIKQILNNYVSNRNEIPISPTFSQALLAAAYKHVDENLRREGVLVQLAEEPELNLPFLLPEDGYTCENLRGIPQQLFEFIEPMSRSSLCRLFTNPHSLGMWTEFMQTPNVENGLTNNTNNNNTEGNQSVETVILNKKGNSLGLSIVAAKGESQQFQGIYIKAIVPGGAAEDDGRLQAGDQILCVDKISLIDITQEQAAEALKQCGPLVTLQVLKDAANRQGLSALLSKPSDNHHQYQQQQQQQQQQLARFPATSNPSLLTHPHSHPHLPIPSSTAPLKTASSHERLLTHHNGQQQAYHQNHFATLAHPPQHHHHHHHHHQQQQQQQQPQIPLSAITQPRPTSRPQLPNTSSSYEFVYNAKSVPVNNNNNHHHQRIIQQDNQHRLIQPSRSAQILIDEETNDDLLHDHPSTQQHQSNPNLFHSNQIQYNPTIHNRNQTFDIPKRTYDHENHFNNGNEHHINNNNNHYHDHHHHEDNEEEEQEEIEEDEEDLLPTNFIRSASERQSFGERNLSTAPPLIFREDIPPNQNGYTNGNHQMKPINHTQSAIGPVIAPKPLPKPMISTLALIKHTNTTNDNEITHRLSKASLSSSSDHLAPPIRKPRIQQQESSKMINSRQNNISESRLKRISDLLNRNERTDHEEKELDNLKLEHEFDRRVEEFNFQSNGNDIEEERMNIIPISTVSPSQNQTDDMNEFDEKLKRRLEQYEHDRQVERVHANRMQAKREADIEARLRKDRDRDNREMHDLKIRRMSEEDRSVEAKKEQARLSKHVRLPDSPPIPNETIKHSSSIGNIPITKDSFENQFSPPIPPPPPARDISFSVANNIKQSLMQRVTNDHQLISPPLPPPPTLTHEGSPTSSIVAIPVSSLHAVERITAELTRRDDFFTNDDTSNQYTPSVIGAQEVYLDPRFRTKRFQQQNGHVNGINKENLNNDASGVTTETMSFRDKLKFFRKPPDQQE</sequence>
<dbReference type="InterPro" id="IPR036034">
    <property type="entry name" value="PDZ_sf"/>
</dbReference>
<dbReference type="SUPFAM" id="SSF54236">
    <property type="entry name" value="Ubiquitin-like"/>
    <property type="match status" value="2"/>
</dbReference>
<dbReference type="PANTHER" id="PTHR10398">
    <property type="entry name" value="AFADIN"/>
    <property type="match status" value="1"/>
</dbReference>
<dbReference type="GO" id="GO:0007155">
    <property type="term" value="P:cell adhesion"/>
    <property type="evidence" value="ECO:0007669"/>
    <property type="project" value="UniProtKB-KW"/>
</dbReference>
<dbReference type="Gene3D" id="3.10.20.90">
    <property type="entry name" value="Phosphatidylinositol 3-kinase Catalytic Subunit, Chain A, domain 1"/>
    <property type="match status" value="2"/>
</dbReference>
<dbReference type="Gene3D" id="2.30.42.10">
    <property type="match status" value="1"/>
</dbReference>
<dbReference type="InterPro" id="IPR000253">
    <property type="entry name" value="FHA_dom"/>
</dbReference>
<reference evidence="6" key="1">
    <citation type="submission" date="2021-02" db="EMBL/GenBank/DDBJ databases">
        <authorList>
            <person name="Nowell W R."/>
        </authorList>
    </citation>
    <scope>NUCLEOTIDE SEQUENCE</scope>
</reference>